<evidence type="ECO:0000313" key="2">
    <source>
        <dbReference type="EMBL" id="TQD74105.1"/>
    </source>
</evidence>
<dbReference type="Proteomes" id="UP000315295">
    <property type="component" value="Unassembled WGS sequence"/>
</dbReference>
<proteinExistence type="predicted"/>
<dbReference type="EMBL" id="VIEB01001218">
    <property type="protein sequence ID" value="TQD74105.1"/>
    <property type="molecule type" value="Genomic_DNA"/>
</dbReference>
<evidence type="ECO:0000313" key="3">
    <source>
        <dbReference type="Proteomes" id="UP000315295"/>
    </source>
</evidence>
<accession>A0A540KIQ4</accession>
<keyword evidence="3" id="KW-1185">Reference proteome</keyword>
<evidence type="ECO:0000256" key="1">
    <source>
        <dbReference type="SAM" id="MobiDB-lite"/>
    </source>
</evidence>
<comment type="caution">
    <text evidence="2">The sequence shown here is derived from an EMBL/GenBank/DDBJ whole genome shotgun (WGS) entry which is preliminary data.</text>
</comment>
<sequence length="54" mass="5962">MATAALRAEEVPDPRGLRRRTIALVQVMVMKTKDETTSHSEIVRLGSGHGDEDE</sequence>
<reference evidence="2 3" key="1">
    <citation type="journal article" date="2019" name="G3 (Bethesda)">
        <title>Sequencing of a Wild Apple (Malus baccata) Genome Unravels the Differences Between Cultivated and Wild Apple Species Regarding Disease Resistance and Cold Tolerance.</title>
        <authorList>
            <person name="Chen X."/>
        </authorList>
    </citation>
    <scope>NUCLEOTIDE SEQUENCE [LARGE SCALE GENOMIC DNA]</scope>
    <source>
        <strain evidence="3">cv. Shandingzi</strain>
        <tissue evidence="2">Leaves</tissue>
    </source>
</reference>
<name>A0A540KIQ4_MALBA</name>
<organism evidence="2 3">
    <name type="scientific">Malus baccata</name>
    <name type="common">Siberian crab apple</name>
    <name type="synonym">Pyrus baccata</name>
    <dbReference type="NCBI Taxonomy" id="106549"/>
    <lineage>
        <taxon>Eukaryota</taxon>
        <taxon>Viridiplantae</taxon>
        <taxon>Streptophyta</taxon>
        <taxon>Embryophyta</taxon>
        <taxon>Tracheophyta</taxon>
        <taxon>Spermatophyta</taxon>
        <taxon>Magnoliopsida</taxon>
        <taxon>eudicotyledons</taxon>
        <taxon>Gunneridae</taxon>
        <taxon>Pentapetalae</taxon>
        <taxon>rosids</taxon>
        <taxon>fabids</taxon>
        <taxon>Rosales</taxon>
        <taxon>Rosaceae</taxon>
        <taxon>Amygdaloideae</taxon>
        <taxon>Maleae</taxon>
        <taxon>Malus</taxon>
    </lineage>
</organism>
<gene>
    <name evidence="2" type="ORF">C1H46_040356</name>
</gene>
<feature type="region of interest" description="Disordered" evidence="1">
    <location>
        <begin position="34"/>
        <end position="54"/>
    </location>
</feature>
<dbReference type="AlphaFoldDB" id="A0A540KIQ4"/>
<protein>
    <submittedName>
        <fullName evidence="2">Uncharacterized protein</fullName>
    </submittedName>
</protein>